<dbReference type="Proteomes" id="UP001207582">
    <property type="component" value="Unassembled WGS sequence"/>
</dbReference>
<evidence type="ECO:0000313" key="1">
    <source>
        <dbReference type="EMBL" id="MCW3780920.1"/>
    </source>
</evidence>
<evidence type="ECO:0000313" key="2">
    <source>
        <dbReference type="Proteomes" id="UP001207582"/>
    </source>
</evidence>
<gene>
    <name evidence="1" type="ORF">OM960_04900</name>
</gene>
<sequence length="90" mass="9598">MTHPPHGQAHVPGGPAGRLACAVAADAHVRYAAEKYGRFAQQMRRKVKEEGGVWSADAVYSITPTLPRRLTTTDAETAVADCAERGIPTV</sequence>
<dbReference type="RefSeq" id="WP_264771318.1">
    <property type="nucleotide sequence ID" value="NZ_JAPDOG010000003.1"/>
</dbReference>
<proteinExistence type="predicted"/>
<reference evidence="1 2" key="1">
    <citation type="submission" date="2022-10" db="EMBL/GenBank/DDBJ databases">
        <title>Defluviimonas sp. CAU 1641 isolated from mud.</title>
        <authorList>
            <person name="Kim W."/>
        </authorList>
    </citation>
    <scope>NUCLEOTIDE SEQUENCE [LARGE SCALE GENOMIC DNA]</scope>
    <source>
        <strain evidence="1 2">CAU 1641</strain>
    </source>
</reference>
<keyword evidence="2" id="KW-1185">Reference proteome</keyword>
<comment type="caution">
    <text evidence="1">The sequence shown here is derived from an EMBL/GenBank/DDBJ whole genome shotgun (WGS) entry which is preliminary data.</text>
</comment>
<organism evidence="1 2">
    <name type="scientific">Defluviimonas salinarum</name>
    <dbReference type="NCBI Taxonomy" id="2992147"/>
    <lineage>
        <taxon>Bacteria</taxon>
        <taxon>Pseudomonadati</taxon>
        <taxon>Pseudomonadota</taxon>
        <taxon>Alphaproteobacteria</taxon>
        <taxon>Rhodobacterales</taxon>
        <taxon>Paracoccaceae</taxon>
        <taxon>Albidovulum</taxon>
    </lineage>
</organism>
<name>A0ABT3IZS6_9RHOB</name>
<dbReference type="EMBL" id="JAPDOG010000003">
    <property type="protein sequence ID" value="MCW3780920.1"/>
    <property type="molecule type" value="Genomic_DNA"/>
</dbReference>
<accession>A0ABT3IZS6</accession>
<protein>
    <submittedName>
        <fullName evidence="1">Uncharacterized protein</fullName>
    </submittedName>
</protein>